<evidence type="ECO:0000256" key="2">
    <source>
        <dbReference type="ARBA" id="ARBA00022679"/>
    </source>
</evidence>
<gene>
    <name evidence="9" type="ORF">ACHAXA_005783</name>
</gene>
<evidence type="ECO:0000259" key="8">
    <source>
        <dbReference type="Pfam" id="PF01529"/>
    </source>
</evidence>
<dbReference type="GO" id="GO:0019706">
    <property type="term" value="F:protein-cysteine S-palmitoyltransferase activity"/>
    <property type="evidence" value="ECO:0007669"/>
    <property type="project" value="UniProtKB-EC"/>
</dbReference>
<feature type="domain" description="Palmitoyltransferase DHHC" evidence="8">
    <location>
        <begin position="273"/>
        <end position="331"/>
    </location>
</feature>
<evidence type="ECO:0000256" key="4">
    <source>
        <dbReference type="ARBA" id="ARBA00022989"/>
    </source>
</evidence>
<feature type="transmembrane region" description="Helical" evidence="7">
    <location>
        <begin position="417"/>
        <end position="441"/>
    </location>
</feature>
<dbReference type="InterPro" id="IPR001594">
    <property type="entry name" value="Palmitoyltrfase_DHHC"/>
</dbReference>
<dbReference type="EMBL" id="JALLPB020000899">
    <property type="protein sequence ID" value="KAL3806060.1"/>
    <property type="molecule type" value="Genomic_DNA"/>
</dbReference>
<evidence type="ECO:0000256" key="5">
    <source>
        <dbReference type="ARBA" id="ARBA00023136"/>
    </source>
</evidence>
<reference evidence="9 10" key="1">
    <citation type="submission" date="2024-10" db="EMBL/GenBank/DDBJ databases">
        <title>Updated reference genomes for cyclostephanoid diatoms.</title>
        <authorList>
            <person name="Roberts W.R."/>
            <person name="Alverson A.J."/>
        </authorList>
    </citation>
    <scope>NUCLEOTIDE SEQUENCE [LARGE SCALE GENOMIC DNA]</scope>
    <source>
        <strain evidence="9 10">AJA228-03</strain>
    </source>
</reference>
<evidence type="ECO:0000313" key="9">
    <source>
        <dbReference type="EMBL" id="KAL3806060.1"/>
    </source>
</evidence>
<keyword evidence="2 7" id="KW-0808">Transferase</keyword>
<proteinExistence type="inferred from homology"/>
<feature type="transmembrane region" description="Helical" evidence="7">
    <location>
        <begin position="126"/>
        <end position="145"/>
    </location>
</feature>
<dbReference type="Proteomes" id="UP001530377">
    <property type="component" value="Unassembled WGS sequence"/>
</dbReference>
<dbReference type="PROSITE" id="PS50216">
    <property type="entry name" value="DHHC"/>
    <property type="match status" value="1"/>
</dbReference>
<keyword evidence="5 7" id="KW-0472">Membrane</keyword>
<sequence length="592" mass="67650">MMNQNNRRIKRRRFAIPRTRQEFRICLQRLPLHFCNMAFQLADKAMYLLGPVLITVASGIIIGLTYLYFMIILPMLAGTNWVITNSDWNEYWKERGYFVATENEGHSGGDLSPISSTLIALSTPTGIFHTVVVSFFLVNILYNYYQCVVTSHSGPKYNVVVRQLANVTGFRYPESKTEMLQFRRDFERKIYENMQRQQEEMLSATRGSVSNVGSARLGKTCTDRYGGVEEALESQSSPLRTTSTAIPRGAAPPIGKVSHVQPPKQWQLLSPTEWGYCRYSSQPKPPRSHYDHVTKALVLNMDHYCPWMFNCVGYFNYRQGQFDVLFCDLTLCIEYSSSCCLLLHRYFFNFLWFVSVALWYGAALCFPAFVKLGGNEYRDQVRRANEGFKTPVKGLVVRHIQSNPFIPTPSERTPISLGFMLCLCLAVAVTCLGGFHLYLVLSAQSTIEFHGNFPKKRKARWKNPYSAGSWKRNWEMTYGTLYWSRHSTDDSCESDDEDKYSYRGCWGVLMAMMPSKREPEFLPFPINGRLIRRRKKPLNGGGKDLEMASSELITTIKSANILPEETEFVIDSKPTNELVVGRPRANKSSNGG</sequence>
<comment type="catalytic activity">
    <reaction evidence="7">
        <text>L-cysteinyl-[protein] + hexadecanoyl-CoA = S-hexadecanoyl-L-cysteinyl-[protein] + CoA</text>
        <dbReference type="Rhea" id="RHEA:36683"/>
        <dbReference type="Rhea" id="RHEA-COMP:10131"/>
        <dbReference type="Rhea" id="RHEA-COMP:11032"/>
        <dbReference type="ChEBI" id="CHEBI:29950"/>
        <dbReference type="ChEBI" id="CHEBI:57287"/>
        <dbReference type="ChEBI" id="CHEBI:57379"/>
        <dbReference type="ChEBI" id="CHEBI:74151"/>
        <dbReference type="EC" id="2.3.1.225"/>
    </reaction>
</comment>
<dbReference type="InterPro" id="IPR039859">
    <property type="entry name" value="PFA4/ZDH16/20/ERF2-like"/>
</dbReference>
<keyword evidence="10" id="KW-1185">Reference proteome</keyword>
<feature type="transmembrane region" description="Helical" evidence="7">
    <location>
        <begin position="47"/>
        <end position="71"/>
    </location>
</feature>
<dbReference type="PANTHER" id="PTHR12246">
    <property type="entry name" value="PALMITOYLTRANSFERASE ZDHHC16"/>
    <property type="match status" value="1"/>
</dbReference>
<comment type="domain">
    <text evidence="7">The DHHC domain is required for palmitoyltransferase activity.</text>
</comment>
<comment type="similarity">
    <text evidence="7">Belongs to the DHHC palmitoyltransferase family.</text>
</comment>
<dbReference type="GO" id="GO:0016020">
    <property type="term" value="C:membrane"/>
    <property type="evidence" value="ECO:0007669"/>
    <property type="project" value="UniProtKB-SubCell"/>
</dbReference>
<organism evidence="9 10">
    <name type="scientific">Cyclostephanos tholiformis</name>
    <dbReference type="NCBI Taxonomy" id="382380"/>
    <lineage>
        <taxon>Eukaryota</taxon>
        <taxon>Sar</taxon>
        <taxon>Stramenopiles</taxon>
        <taxon>Ochrophyta</taxon>
        <taxon>Bacillariophyta</taxon>
        <taxon>Coscinodiscophyceae</taxon>
        <taxon>Thalassiosirophycidae</taxon>
        <taxon>Stephanodiscales</taxon>
        <taxon>Stephanodiscaceae</taxon>
        <taxon>Cyclostephanos</taxon>
    </lineage>
</organism>
<comment type="caution">
    <text evidence="9">The sequence shown here is derived from an EMBL/GenBank/DDBJ whole genome shotgun (WGS) entry which is preliminary data.</text>
</comment>
<evidence type="ECO:0000256" key="3">
    <source>
        <dbReference type="ARBA" id="ARBA00022692"/>
    </source>
</evidence>
<keyword evidence="4 7" id="KW-1133">Transmembrane helix</keyword>
<dbReference type="Pfam" id="PF01529">
    <property type="entry name" value="DHHC"/>
    <property type="match status" value="1"/>
</dbReference>
<name>A0ABD3R0H4_9STRA</name>
<evidence type="ECO:0000256" key="7">
    <source>
        <dbReference type="RuleBase" id="RU079119"/>
    </source>
</evidence>
<evidence type="ECO:0000256" key="6">
    <source>
        <dbReference type="ARBA" id="ARBA00023315"/>
    </source>
</evidence>
<protein>
    <recommendedName>
        <fullName evidence="7">Palmitoyltransferase</fullName>
        <ecNumber evidence="7">2.3.1.225</ecNumber>
    </recommendedName>
</protein>
<evidence type="ECO:0000313" key="10">
    <source>
        <dbReference type="Proteomes" id="UP001530377"/>
    </source>
</evidence>
<accession>A0ABD3R0H4</accession>
<dbReference type="EC" id="2.3.1.225" evidence="7"/>
<evidence type="ECO:0000256" key="1">
    <source>
        <dbReference type="ARBA" id="ARBA00004141"/>
    </source>
</evidence>
<dbReference type="AlphaFoldDB" id="A0ABD3R0H4"/>
<feature type="transmembrane region" description="Helical" evidence="7">
    <location>
        <begin position="346"/>
        <end position="370"/>
    </location>
</feature>
<comment type="subcellular location">
    <subcellularLocation>
        <location evidence="1">Membrane</location>
        <topology evidence="1">Multi-pass membrane protein</topology>
    </subcellularLocation>
</comment>
<keyword evidence="6 7" id="KW-0012">Acyltransferase</keyword>
<keyword evidence="3 7" id="KW-0812">Transmembrane</keyword>